<dbReference type="EMBL" id="JANTQA010000042">
    <property type="protein sequence ID" value="KAJ3435088.1"/>
    <property type="molecule type" value="Genomic_DNA"/>
</dbReference>
<organism evidence="2 3">
    <name type="scientific">Anaeramoeba flamelloides</name>
    <dbReference type="NCBI Taxonomy" id="1746091"/>
    <lineage>
        <taxon>Eukaryota</taxon>
        <taxon>Metamonada</taxon>
        <taxon>Anaeramoebidae</taxon>
        <taxon>Anaeramoeba</taxon>
    </lineage>
</organism>
<evidence type="ECO:0000256" key="1">
    <source>
        <dbReference type="SAM" id="MobiDB-lite"/>
    </source>
</evidence>
<proteinExistence type="predicted"/>
<feature type="region of interest" description="Disordered" evidence="1">
    <location>
        <begin position="89"/>
        <end position="111"/>
    </location>
</feature>
<name>A0AAV7YZB4_9EUKA</name>
<protein>
    <submittedName>
        <fullName evidence="2">Uncharacterized protein</fullName>
    </submittedName>
</protein>
<dbReference type="AlphaFoldDB" id="A0AAV7YZB4"/>
<evidence type="ECO:0000313" key="3">
    <source>
        <dbReference type="Proteomes" id="UP001146793"/>
    </source>
</evidence>
<evidence type="ECO:0000313" key="2">
    <source>
        <dbReference type="EMBL" id="KAJ3435088.1"/>
    </source>
</evidence>
<sequence>MRLTRITPKNKNSLFQIDNTEFFEEQFHKQFNFSNEILLDHAAKNIIQELKISLKHLDFYPVLAKMTPIFDDITAIALKPFLNKYNLNNDDKTNNEQEKERGEEKEKENENEKSNFAGKLLNIETLFIIREKLKEYCEMFLVIGFEIQGDIIKNPKLFSTTVKRFQASTNIFQDGRFFQNTITKLNELYKLKSPQKK</sequence>
<gene>
    <name evidence="2" type="ORF">M0812_02218</name>
</gene>
<reference evidence="2" key="1">
    <citation type="submission" date="2022-08" db="EMBL/GenBank/DDBJ databases">
        <title>Novel sulphate-reducing endosymbionts in the free-living metamonad Anaeramoeba.</title>
        <authorList>
            <person name="Jerlstrom-Hultqvist J."/>
            <person name="Cepicka I."/>
            <person name="Gallot-Lavallee L."/>
            <person name="Salas-Leiva D."/>
            <person name="Curtis B.A."/>
            <person name="Zahonova K."/>
            <person name="Pipaliya S."/>
            <person name="Dacks J."/>
            <person name="Roger A.J."/>
        </authorList>
    </citation>
    <scope>NUCLEOTIDE SEQUENCE</scope>
    <source>
        <strain evidence="2">Busselton2</strain>
    </source>
</reference>
<comment type="caution">
    <text evidence="2">The sequence shown here is derived from an EMBL/GenBank/DDBJ whole genome shotgun (WGS) entry which is preliminary data.</text>
</comment>
<dbReference type="Proteomes" id="UP001146793">
    <property type="component" value="Unassembled WGS sequence"/>
</dbReference>
<accession>A0AAV7YZB4</accession>